<dbReference type="Pfam" id="PF03124">
    <property type="entry name" value="EXS"/>
    <property type="match status" value="1"/>
</dbReference>
<keyword evidence="3" id="KW-0813">Transport</keyword>
<dbReference type="PANTHER" id="PTHR10783:SF124">
    <property type="entry name" value="PHOSPHATE TRANSPORTER PHO1 HOMOLOG 9"/>
    <property type="match status" value="1"/>
</dbReference>
<dbReference type="CDD" id="cd14476">
    <property type="entry name" value="SPX_PHO1_like"/>
    <property type="match status" value="1"/>
</dbReference>
<evidence type="ECO:0000313" key="14">
    <source>
        <dbReference type="EMBL" id="KAG6659295.1"/>
    </source>
</evidence>
<feature type="transmembrane region" description="Helical" evidence="11">
    <location>
        <begin position="399"/>
        <end position="422"/>
    </location>
</feature>
<dbReference type="GO" id="GO:0016036">
    <property type="term" value="P:cellular response to phosphate starvation"/>
    <property type="evidence" value="ECO:0007669"/>
    <property type="project" value="TreeGrafter"/>
</dbReference>
<keyword evidence="7 11" id="KW-1133">Transmembrane helix</keyword>
<dbReference type="GO" id="GO:0005886">
    <property type="term" value="C:plasma membrane"/>
    <property type="evidence" value="ECO:0007669"/>
    <property type="project" value="UniProtKB-SubCell"/>
</dbReference>
<evidence type="ECO:0000259" key="13">
    <source>
        <dbReference type="PROSITE" id="PS51382"/>
    </source>
</evidence>
<dbReference type="AlphaFoldDB" id="A0A8T1QXZ8"/>
<evidence type="ECO:0000256" key="7">
    <source>
        <dbReference type="ARBA" id="ARBA00022989"/>
    </source>
</evidence>
<feature type="domain" description="SPX" evidence="13">
    <location>
        <begin position="1"/>
        <end position="307"/>
    </location>
</feature>
<sequence length="719" mass="83630">MKFGKEFESQMVQEWQKAYMDYNGLKTVLKDILRFKQRNASTPVASTPRRSLKRRMSLYRAFSGLTNRYRNSPRNNDEEVILVDAVQQDGSELGQYQTTFLKPGEIGGEYELLFFRRLDDEFNKVISFYKLKVEEMMEEANELSKQMDALIALRMKNNSKYCYQFEGSLHMNVIQEVEMSGERYMDDEIKETVETSGVQKRGNGRKVVSIQGFRPASLEVLDHVKLNITPETPVSTLKNILNSNVALSFTKKELRKVEERMIKAFTEFYRKLQLLKRYCFVNLMAFSKIMKKYDKIASRKASKTYMEMVENSYLGSSDEVSKLMERVEVNFTERFANGNHRKGLRILRPKTKREKHRITFSAGFFSGCSLALVATIVVLVRARDILRSPGRGRYMENIFPLYTLFGFIVLHMLMYSANIFFWKHYRVNYSFIFGFKQGTELDYREVFLLSSGLAVLALACVISNLDMDMDPGASIFGALTELVPLGLLTVVILITICPLNIIYRSSRFFLLRCAFRCVCAPLYKVTLPDFFLADQLTSQVPAFRNLQFYVCYYGWGYFRKPSNNRCLESEVSQAFYFAVAIIPYWSRLIQCLRRLVEEKDVKYAFNGLKYFSIVVALVTRTGNELKMGMTTWKIMAAVSSGVATIYATYWDIVIDWGLLRRNSINPWLRDKLLVPNRNVYYVAMVLNVLLRLAWMQSVLGLRETPVLHRYFMLYSIHFN</sequence>
<dbReference type="InterPro" id="IPR004342">
    <property type="entry name" value="EXS_C"/>
</dbReference>
<comment type="subcellular location">
    <subcellularLocation>
        <location evidence="1">Cell membrane</location>
        <topology evidence="1">Multi-pass membrane protein</topology>
    </subcellularLocation>
</comment>
<keyword evidence="10" id="KW-0175">Coiled coil</keyword>
<dbReference type="GO" id="GO:0000822">
    <property type="term" value="F:inositol hexakisphosphate binding"/>
    <property type="evidence" value="ECO:0007669"/>
    <property type="project" value="TreeGrafter"/>
</dbReference>
<evidence type="ECO:0000256" key="1">
    <source>
        <dbReference type="ARBA" id="ARBA00004651"/>
    </source>
</evidence>
<evidence type="ECO:0000313" key="15">
    <source>
        <dbReference type="Proteomes" id="UP000811609"/>
    </source>
</evidence>
<dbReference type="Proteomes" id="UP000811609">
    <property type="component" value="Chromosome 3"/>
</dbReference>
<dbReference type="GO" id="GO:0006817">
    <property type="term" value="P:phosphate ion transport"/>
    <property type="evidence" value="ECO:0007669"/>
    <property type="project" value="UniProtKB-KW"/>
</dbReference>
<keyword evidence="15" id="KW-1185">Reference proteome</keyword>
<comment type="function">
    <text evidence="9">May transport inorganic phosphate (Pi).</text>
</comment>
<reference evidence="14" key="1">
    <citation type="submission" date="2020-12" db="EMBL/GenBank/DDBJ databases">
        <title>WGS assembly of Carya illinoinensis cv. Pawnee.</title>
        <authorList>
            <person name="Platts A."/>
            <person name="Shu S."/>
            <person name="Wright S."/>
            <person name="Barry K."/>
            <person name="Edger P."/>
            <person name="Pires J.C."/>
            <person name="Schmutz J."/>
        </authorList>
    </citation>
    <scope>NUCLEOTIDE SEQUENCE</scope>
    <source>
        <tissue evidence="14">Leaf</tissue>
    </source>
</reference>
<dbReference type="GO" id="GO:0005802">
    <property type="term" value="C:trans-Golgi network"/>
    <property type="evidence" value="ECO:0007669"/>
    <property type="project" value="TreeGrafter"/>
</dbReference>
<feature type="transmembrane region" description="Helical" evidence="11">
    <location>
        <begin position="358"/>
        <end position="379"/>
    </location>
</feature>
<comment type="caution">
    <text evidence="14">The sequence shown here is derived from an EMBL/GenBank/DDBJ whole genome shotgun (WGS) entry which is preliminary data.</text>
</comment>
<evidence type="ECO:0000256" key="11">
    <source>
        <dbReference type="SAM" id="Phobius"/>
    </source>
</evidence>
<feature type="domain" description="EXS" evidence="12">
    <location>
        <begin position="567"/>
        <end position="719"/>
    </location>
</feature>
<proteinExistence type="inferred from homology"/>
<evidence type="ECO:0000256" key="9">
    <source>
        <dbReference type="ARBA" id="ARBA00043939"/>
    </source>
</evidence>
<feature type="transmembrane region" description="Helical" evidence="11">
    <location>
        <begin position="679"/>
        <end position="701"/>
    </location>
</feature>
<dbReference type="PROSITE" id="PS51380">
    <property type="entry name" value="EXS"/>
    <property type="match status" value="1"/>
</dbReference>
<evidence type="ECO:0000256" key="2">
    <source>
        <dbReference type="ARBA" id="ARBA00009665"/>
    </source>
</evidence>
<feature type="transmembrane region" description="Helical" evidence="11">
    <location>
        <begin position="443"/>
        <end position="465"/>
    </location>
</feature>
<keyword evidence="8 11" id="KW-0472">Membrane</keyword>
<evidence type="ECO:0000256" key="4">
    <source>
        <dbReference type="ARBA" id="ARBA00022475"/>
    </source>
</evidence>
<evidence type="ECO:0000256" key="5">
    <source>
        <dbReference type="ARBA" id="ARBA00022592"/>
    </source>
</evidence>
<accession>A0A8T1QXZ8</accession>
<evidence type="ECO:0000256" key="6">
    <source>
        <dbReference type="ARBA" id="ARBA00022692"/>
    </source>
</evidence>
<gene>
    <name evidence="14" type="ORF">CIPAW_03G024100</name>
</gene>
<evidence type="ECO:0000256" key="8">
    <source>
        <dbReference type="ARBA" id="ARBA00023136"/>
    </source>
</evidence>
<dbReference type="EMBL" id="CM031811">
    <property type="protein sequence ID" value="KAG6659295.1"/>
    <property type="molecule type" value="Genomic_DNA"/>
</dbReference>
<organism evidence="14 15">
    <name type="scientific">Carya illinoinensis</name>
    <name type="common">Pecan</name>
    <dbReference type="NCBI Taxonomy" id="32201"/>
    <lineage>
        <taxon>Eukaryota</taxon>
        <taxon>Viridiplantae</taxon>
        <taxon>Streptophyta</taxon>
        <taxon>Embryophyta</taxon>
        <taxon>Tracheophyta</taxon>
        <taxon>Spermatophyta</taxon>
        <taxon>Magnoliopsida</taxon>
        <taxon>eudicotyledons</taxon>
        <taxon>Gunneridae</taxon>
        <taxon>Pentapetalae</taxon>
        <taxon>rosids</taxon>
        <taxon>fabids</taxon>
        <taxon>Fagales</taxon>
        <taxon>Juglandaceae</taxon>
        <taxon>Carya</taxon>
    </lineage>
</organism>
<keyword evidence="4" id="KW-1003">Cell membrane</keyword>
<keyword evidence="6 11" id="KW-0812">Transmembrane</keyword>
<evidence type="ECO:0000256" key="10">
    <source>
        <dbReference type="SAM" id="Coils"/>
    </source>
</evidence>
<feature type="transmembrane region" description="Helical" evidence="11">
    <location>
        <begin position="485"/>
        <end position="503"/>
    </location>
</feature>
<protein>
    <submittedName>
        <fullName evidence="14">Uncharacterized protein</fullName>
    </submittedName>
</protein>
<keyword evidence="5" id="KW-0592">Phosphate transport</keyword>
<dbReference type="InterPro" id="IPR004331">
    <property type="entry name" value="SPX_dom"/>
</dbReference>
<name>A0A8T1QXZ8_CARIL</name>
<dbReference type="PROSITE" id="PS51382">
    <property type="entry name" value="SPX"/>
    <property type="match status" value="1"/>
</dbReference>
<dbReference type="Pfam" id="PF03105">
    <property type="entry name" value="SPX"/>
    <property type="match status" value="1"/>
</dbReference>
<comment type="similarity">
    <text evidence="2">Belongs to the SYG1 (TC 2.A.94) family.</text>
</comment>
<evidence type="ECO:0000259" key="12">
    <source>
        <dbReference type="PROSITE" id="PS51380"/>
    </source>
</evidence>
<dbReference type="PANTHER" id="PTHR10783">
    <property type="entry name" value="XENOTROPIC AND POLYTROPIC RETROVIRUS RECEPTOR 1-RELATED"/>
    <property type="match status" value="1"/>
</dbReference>
<feature type="transmembrane region" description="Helical" evidence="11">
    <location>
        <begin position="634"/>
        <end position="659"/>
    </location>
</feature>
<evidence type="ECO:0000256" key="3">
    <source>
        <dbReference type="ARBA" id="ARBA00022448"/>
    </source>
</evidence>
<dbReference type="InterPro" id="IPR034092">
    <property type="entry name" value="PHO1_SPX"/>
</dbReference>
<feature type="coiled-coil region" evidence="10">
    <location>
        <begin position="126"/>
        <end position="153"/>
    </location>
</feature>